<evidence type="ECO:0000313" key="1">
    <source>
        <dbReference type="EMBL" id="QHT90101.1"/>
    </source>
</evidence>
<dbReference type="EMBL" id="MN740152">
    <property type="protein sequence ID" value="QHT90101.1"/>
    <property type="molecule type" value="Genomic_DNA"/>
</dbReference>
<proteinExistence type="predicted"/>
<organism evidence="1">
    <name type="scientific">viral metagenome</name>
    <dbReference type="NCBI Taxonomy" id="1070528"/>
    <lineage>
        <taxon>unclassified sequences</taxon>
        <taxon>metagenomes</taxon>
        <taxon>organismal metagenomes</taxon>
    </lineage>
</organism>
<sequence length="288" mass="34359">MESSSEPLRAIILDNDEASGYYAILFDFWEFLNKSKLGKRVEFPMIINFWIEYSETALIFRQGLFEFLEKAVQFRESGRLDAIIMYTHQNADFTWEDWSIPAFLSVLMGHIVFHKRGYRKLRQPLFDHILTFPPKEHRVSLPGGWTQKSFDRVLNLYPWKPKDIRHMIFVDDNATPKMVEANSIAANKKTLNSWERVRAYRLDYDGEDFRRCIEEFQTFIREEYHIEIPDDSAVIMKISAEVHSDGRDGIKFHKGDYDETFERLDRILHERYPVPKKNSWFRRTPKTT</sequence>
<name>A0A6C0IAN4_9ZZZZ</name>
<dbReference type="AlphaFoldDB" id="A0A6C0IAN4"/>
<reference evidence="1" key="1">
    <citation type="journal article" date="2020" name="Nature">
        <title>Giant virus diversity and host interactions through global metagenomics.</title>
        <authorList>
            <person name="Schulz F."/>
            <person name="Roux S."/>
            <person name="Paez-Espino D."/>
            <person name="Jungbluth S."/>
            <person name="Walsh D.A."/>
            <person name="Denef V.J."/>
            <person name="McMahon K.D."/>
            <person name="Konstantinidis K.T."/>
            <person name="Eloe-Fadrosh E.A."/>
            <person name="Kyrpides N.C."/>
            <person name="Woyke T."/>
        </authorList>
    </citation>
    <scope>NUCLEOTIDE SEQUENCE</scope>
    <source>
        <strain evidence="1">GVMAG-M-3300023184-62</strain>
    </source>
</reference>
<accession>A0A6C0IAN4</accession>
<protein>
    <submittedName>
        <fullName evidence="1">Uncharacterized protein</fullName>
    </submittedName>
</protein>